<comment type="subcellular location">
    <subcellularLocation>
        <location evidence="1">Cell membrane</location>
        <topology evidence="1">Multi-pass membrane protein</topology>
    </subcellularLocation>
</comment>
<keyword evidence="8" id="KW-1185">Reference proteome</keyword>
<dbReference type="SUPFAM" id="SSF103473">
    <property type="entry name" value="MFS general substrate transporter"/>
    <property type="match status" value="1"/>
</dbReference>
<keyword evidence="2" id="KW-1003">Cell membrane</keyword>
<evidence type="ECO:0000256" key="6">
    <source>
        <dbReference type="SAM" id="Phobius"/>
    </source>
</evidence>
<evidence type="ECO:0000313" key="8">
    <source>
        <dbReference type="Proteomes" id="UP001287282"/>
    </source>
</evidence>
<accession>A0ABU3X561</accession>
<keyword evidence="5 6" id="KW-0472">Membrane</keyword>
<gene>
    <name evidence="7" type="ORF">RYX56_01415</name>
</gene>
<dbReference type="Proteomes" id="UP001287282">
    <property type="component" value="Unassembled WGS sequence"/>
</dbReference>
<keyword evidence="3 6" id="KW-0812">Transmembrane</keyword>
<dbReference type="EMBL" id="JAWJBA010000001">
    <property type="protein sequence ID" value="MDV2683026.1"/>
    <property type="molecule type" value="Genomic_DNA"/>
</dbReference>
<reference evidence="7 8" key="1">
    <citation type="submission" date="2023-10" db="EMBL/GenBank/DDBJ databases">
        <title>Screening of Alkalihalobacillus lindianensis BZ-TG-R113 and Its Alleviation of Salt Stress on Rapeseed Growth.</title>
        <authorList>
            <person name="Zhao B."/>
            <person name="Guo T."/>
        </authorList>
    </citation>
    <scope>NUCLEOTIDE SEQUENCE [LARGE SCALE GENOMIC DNA]</scope>
    <source>
        <strain evidence="7 8">BZ-TG-R113</strain>
    </source>
</reference>
<organism evidence="7 8">
    <name type="scientific">Alkalihalophilus lindianensis</name>
    <dbReference type="NCBI Taxonomy" id="1630542"/>
    <lineage>
        <taxon>Bacteria</taxon>
        <taxon>Bacillati</taxon>
        <taxon>Bacillota</taxon>
        <taxon>Bacilli</taxon>
        <taxon>Bacillales</taxon>
        <taxon>Bacillaceae</taxon>
        <taxon>Alkalihalophilus</taxon>
    </lineage>
</organism>
<name>A0ABU3X561_9BACI</name>
<dbReference type="PANTHER" id="PTHR23513:SF19">
    <property type="entry name" value="MAJOR FACILITATOR SUPERFAMILY (MFS) PROFILE DOMAIN-CONTAINING PROTEIN"/>
    <property type="match status" value="1"/>
</dbReference>
<sequence length="123" mass="13676">MNRRLPSIIVWGTLSTSLLTFLFALNTITWVALFLSLVIGLTEQVKGIAQQTTIQKSIQDHQLPKVYSAQYAVELLTFGVSVLLLGVLTDVWGVRMAFILASCFLFLSFSFSILNQKHLKGAN</sequence>
<dbReference type="RefSeq" id="WP_317120354.1">
    <property type="nucleotide sequence ID" value="NZ_JAWJBA010000001.1"/>
</dbReference>
<evidence type="ECO:0000313" key="7">
    <source>
        <dbReference type="EMBL" id="MDV2683026.1"/>
    </source>
</evidence>
<evidence type="ECO:0000256" key="2">
    <source>
        <dbReference type="ARBA" id="ARBA00022475"/>
    </source>
</evidence>
<evidence type="ECO:0000256" key="1">
    <source>
        <dbReference type="ARBA" id="ARBA00004651"/>
    </source>
</evidence>
<dbReference type="PANTHER" id="PTHR23513">
    <property type="entry name" value="INTEGRAL MEMBRANE EFFLUX PROTEIN-RELATED"/>
    <property type="match status" value="1"/>
</dbReference>
<evidence type="ECO:0000256" key="5">
    <source>
        <dbReference type="ARBA" id="ARBA00023136"/>
    </source>
</evidence>
<keyword evidence="4 6" id="KW-1133">Transmembrane helix</keyword>
<feature type="transmembrane region" description="Helical" evidence="6">
    <location>
        <begin position="20"/>
        <end position="41"/>
    </location>
</feature>
<proteinExistence type="predicted"/>
<dbReference type="Gene3D" id="1.20.1250.20">
    <property type="entry name" value="MFS general substrate transporter like domains"/>
    <property type="match status" value="1"/>
</dbReference>
<feature type="transmembrane region" description="Helical" evidence="6">
    <location>
        <begin position="94"/>
        <end position="114"/>
    </location>
</feature>
<feature type="transmembrane region" description="Helical" evidence="6">
    <location>
        <begin position="71"/>
        <end position="88"/>
    </location>
</feature>
<evidence type="ECO:0000256" key="3">
    <source>
        <dbReference type="ARBA" id="ARBA00022692"/>
    </source>
</evidence>
<evidence type="ECO:0008006" key="9">
    <source>
        <dbReference type="Google" id="ProtNLM"/>
    </source>
</evidence>
<comment type="caution">
    <text evidence="7">The sequence shown here is derived from an EMBL/GenBank/DDBJ whole genome shotgun (WGS) entry which is preliminary data.</text>
</comment>
<dbReference type="InterPro" id="IPR036259">
    <property type="entry name" value="MFS_trans_sf"/>
</dbReference>
<protein>
    <recommendedName>
        <fullName evidence="9">MFS transporter</fullName>
    </recommendedName>
</protein>
<evidence type="ECO:0000256" key="4">
    <source>
        <dbReference type="ARBA" id="ARBA00022989"/>
    </source>
</evidence>